<sequence length="223" mass="24717">MLSFIAKHPPRSKICHLNVITLDGGRSVAHFNPSGGQKYLVTNRLPPALSPAEAQRQGLPHPGANTSLAPPLHRHFWQDESFHIISGTAKFTVGGSRREVRLASGGEVVVIPKREAHTFCNASEEADLVIEFALRPANKRTDEAYFRNIWGYRNDLKQAGMQRSIFQSLLFMHRGGVVLALPGPEILSKVAGLLLNYIGGVLIGRFLLGFQDTYSDYYHERSS</sequence>
<reference evidence="2" key="1">
    <citation type="submission" date="2022-10" db="EMBL/GenBank/DDBJ databases">
        <title>Tapping the CABI collections for fungal endophytes: first genome assemblies for Collariella, Neodidymelliopsis, Ascochyta clinopodiicola, Didymella pomorum, Didymosphaeria variabile, Neocosmospora piperis and Neocucurbitaria cava.</title>
        <authorList>
            <person name="Hill R."/>
        </authorList>
    </citation>
    <scope>NUCLEOTIDE SEQUENCE</scope>
    <source>
        <strain evidence="2">IMI 355082</strain>
    </source>
</reference>
<organism evidence="2 3">
    <name type="scientific">Gnomoniopsis smithogilvyi</name>
    <dbReference type="NCBI Taxonomy" id="1191159"/>
    <lineage>
        <taxon>Eukaryota</taxon>
        <taxon>Fungi</taxon>
        <taxon>Dikarya</taxon>
        <taxon>Ascomycota</taxon>
        <taxon>Pezizomycotina</taxon>
        <taxon>Sordariomycetes</taxon>
        <taxon>Sordariomycetidae</taxon>
        <taxon>Diaporthales</taxon>
        <taxon>Gnomoniaceae</taxon>
        <taxon>Gnomoniopsis</taxon>
    </lineage>
</organism>
<dbReference type="InterPro" id="IPR011051">
    <property type="entry name" value="RmlC_Cupin_sf"/>
</dbReference>
<dbReference type="SUPFAM" id="SSF51182">
    <property type="entry name" value="RmlC-like cupins"/>
    <property type="match status" value="1"/>
</dbReference>
<protein>
    <recommendedName>
        <fullName evidence="1">Cupin type-2 domain-containing protein</fullName>
    </recommendedName>
</protein>
<keyword evidence="3" id="KW-1185">Reference proteome</keyword>
<comment type="caution">
    <text evidence="2">The sequence shown here is derived from an EMBL/GenBank/DDBJ whole genome shotgun (WGS) entry which is preliminary data.</text>
</comment>
<name>A0A9W8YRL1_9PEZI</name>
<evidence type="ECO:0000313" key="3">
    <source>
        <dbReference type="Proteomes" id="UP001140453"/>
    </source>
</evidence>
<evidence type="ECO:0000259" key="1">
    <source>
        <dbReference type="Pfam" id="PF07883"/>
    </source>
</evidence>
<gene>
    <name evidence="2" type="ORF">N0V93_007562</name>
</gene>
<proteinExistence type="predicted"/>
<dbReference type="AlphaFoldDB" id="A0A9W8YRL1"/>
<dbReference type="Gene3D" id="2.60.120.10">
    <property type="entry name" value="Jelly Rolls"/>
    <property type="match status" value="1"/>
</dbReference>
<evidence type="ECO:0000313" key="2">
    <source>
        <dbReference type="EMBL" id="KAJ4390089.1"/>
    </source>
</evidence>
<dbReference type="InterPro" id="IPR014710">
    <property type="entry name" value="RmlC-like_jellyroll"/>
</dbReference>
<accession>A0A9W8YRL1</accession>
<feature type="domain" description="Cupin type-2" evidence="1">
    <location>
        <begin position="70"/>
        <end position="128"/>
    </location>
</feature>
<dbReference type="EMBL" id="JAPEVB010000004">
    <property type="protein sequence ID" value="KAJ4390089.1"/>
    <property type="molecule type" value="Genomic_DNA"/>
</dbReference>
<dbReference type="Proteomes" id="UP001140453">
    <property type="component" value="Unassembled WGS sequence"/>
</dbReference>
<dbReference type="InterPro" id="IPR013096">
    <property type="entry name" value="Cupin_2"/>
</dbReference>
<dbReference type="Pfam" id="PF07883">
    <property type="entry name" value="Cupin_2"/>
    <property type="match status" value="1"/>
</dbReference>
<dbReference type="OrthoDB" id="9976870at2759"/>